<comment type="caution">
    <text evidence="1">The sequence shown here is derived from an EMBL/GenBank/DDBJ whole genome shotgun (WGS) entry which is preliminary data.</text>
</comment>
<sequence length="83" mass="9338">MTFPLVMVEFYDSTHDPGWKGEEEDFRGCAVCKAVGWRVQMDRKCVVLAMMRSDGGCCSERMIIPRGAIIKTTPLDSHPTEGR</sequence>
<accession>A0A0F9R6D1</accession>
<reference evidence="1" key="1">
    <citation type="journal article" date="2015" name="Nature">
        <title>Complex archaea that bridge the gap between prokaryotes and eukaryotes.</title>
        <authorList>
            <person name="Spang A."/>
            <person name="Saw J.H."/>
            <person name="Jorgensen S.L."/>
            <person name="Zaremba-Niedzwiedzka K."/>
            <person name="Martijn J."/>
            <person name="Lind A.E."/>
            <person name="van Eijk R."/>
            <person name="Schleper C."/>
            <person name="Guy L."/>
            <person name="Ettema T.J."/>
        </authorList>
    </citation>
    <scope>NUCLEOTIDE SEQUENCE</scope>
</reference>
<dbReference type="AlphaFoldDB" id="A0A0F9R6D1"/>
<evidence type="ECO:0000313" key="1">
    <source>
        <dbReference type="EMBL" id="KKN50284.1"/>
    </source>
</evidence>
<gene>
    <name evidence="1" type="ORF">LCGC14_0634360</name>
</gene>
<dbReference type="EMBL" id="LAZR01001123">
    <property type="protein sequence ID" value="KKN50284.1"/>
    <property type="molecule type" value="Genomic_DNA"/>
</dbReference>
<organism evidence="1">
    <name type="scientific">marine sediment metagenome</name>
    <dbReference type="NCBI Taxonomy" id="412755"/>
    <lineage>
        <taxon>unclassified sequences</taxon>
        <taxon>metagenomes</taxon>
        <taxon>ecological metagenomes</taxon>
    </lineage>
</organism>
<proteinExistence type="predicted"/>
<protein>
    <submittedName>
        <fullName evidence="1">Uncharacterized protein</fullName>
    </submittedName>
</protein>
<name>A0A0F9R6D1_9ZZZZ</name>